<name>A0ABR3FJ30_9AGAR</name>
<dbReference type="InterPro" id="IPR000719">
    <property type="entry name" value="Prot_kinase_dom"/>
</dbReference>
<proteinExistence type="predicted"/>
<organism evidence="3 4">
    <name type="scientific">Marasmius crinis-equi</name>
    <dbReference type="NCBI Taxonomy" id="585013"/>
    <lineage>
        <taxon>Eukaryota</taxon>
        <taxon>Fungi</taxon>
        <taxon>Dikarya</taxon>
        <taxon>Basidiomycota</taxon>
        <taxon>Agaricomycotina</taxon>
        <taxon>Agaricomycetes</taxon>
        <taxon>Agaricomycetidae</taxon>
        <taxon>Agaricales</taxon>
        <taxon>Marasmiineae</taxon>
        <taxon>Marasmiaceae</taxon>
        <taxon>Marasmius</taxon>
    </lineage>
</organism>
<dbReference type="InterPro" id="IPR008271">
    <property type="entry name" value="Ser/Thr_kinase_AS"/>
</dbReference>
<dbReference type="EMBL" id="JBAHYK010000317">
    <property type="protein sequence ID" value="KAL0575305.1"/>
    <property type="molecule type" value="Genomic_DNA"/>
</dbReference>
<dbReference type="InterPro" id="IPR051681">
    <property type="entry name" value="Ser/Thr_Kinases-Pseudokinases"/>
</dbReference>
<dbReference type="SMART" id="SM00220">
    <property type="entry name" value="S_TKc"/>
    <property type="match status" value="1"/>
</dbReference>
<reference evidence="3 4" key="1">
    <citation type="submission" date="2024-02" db="EMBL/GenBank/DDBJ databases">
        <title>A draft genome for the cacao thread blight pathogen Marasmius crinis-equi.</title>
        <authorList>
            <person name="Cohen S.P."/>
            <person name="Baruah I.K."/>
            <person name="Amoako-Attah I."/>
            <person name="Bukari Y."/>
            <person name="Meinhardt L.W."/>
            <person name="Bailey B.A."/>
        </authorList>
    </citation>
    <scope>NUCLEOTIDE SEQUENCE [LARGE SCALE GENOMIC DNA]</scope>
    <source>
        <strain evidence="3 4">GH-76</strain>
    </source>
</reference>
<dbReference type="PROSITE" id="PS50011">
    <property type="entry name" value="PROTEIN_KINASE_DOM"/>
    <property type="match status" value="1"/>
</dbReference>
<sequence length="872" mass="96291">MACGGLQRLTEQLRCVVEDQTKLREVLEQKGAVAQVWLDRMQQVVDCPNTSPELRSSIFAIMLRLSRNSGLHPKCLSIQNVRRLGDYPIAAGGFGDVWKGAIGESSQPVCLKIVKLYLGSDVEKLSKEYLREAIVWRQMKHANLLPFLGIYRLEQTQQLCLISPWMEKGNLIQYLKTTRRENVDHYALARRGPLILLLVHDVASGLSHLHCTKIVHGDLKGVNILMTPDERACIGDFGLSRVADSHRLRLSTSTSRGPAGTARWLAPELLTGGDGTTKESDIYALGCVCYEVRRSTLARYEVTNSGSEQIFTGLQPFSEISQDAAVVLQVMLGARPKRPLDTPELSDSMWGVMKSCWVEDPYARPKADDVLAHVEKDNRIPAVASPEWAEPLFKQIWSNVELQPSPGELQQESSQSLLDSNTPVYDGSSLIGIYNGIQSPLQQVPPINLVYPDQGPLTPTSDCSDSPVTPAVNGRSPPTLLHTEVTTSRSPSPRTPKALPTPPDGSPYNTSSPSTPPAQEVPSHSQRKRHLEISYSALTGGETSPSSFGLGRTASTFDDHSPRGSPLSPNGNGNGVRRRLPPTPTSLINTPIRSPVEADANSKALPDVGGTTSQPQARENPANIERMDLQHDQPNPALNISVELHSIPSNVRERIRRLCEAGHRHAEFMRTALSLGTPYSEATGVTDEAFDDLLSQGLRLREEIAFEQASKNRGHAMIEKICLVEADKQLEDALRRYEEFARDAVRRRAILNQKHKSRFKEETMDRLSQECHIARENAGLLTRALIHAVPEIPEDLVVRKLQLKCSSSLEFITGQVPWAVLQAELACHCKGYEGVPDSDEGETVEENLLNDLLFAEEVLKGALQQYRESEGV</sequence>
<evidence type="ECO:0000259" key="2">
    <source>
        <dbReference type="PROSITE" id="PS50011"/>
    </source>
</evidence>
<dbReference type="Proteomes" id="UP001465976">
    <property type="component" value="Unassembled WGS sequence"/>
</dbReference>
<dbReference type="PANTHER" id="PTHR44329">
    <property type="entry name" value="SERINE/THREONINE-PROTEIN KINASE TNNI3K-RELATED"/>
    <property type="match status" value="1"/>
</dbReference>
<feature type="compositionally biased region" description="Polar residues" evidence="1">
    <location>
        <begin position="457"/>
        <end position="467"/>
    </location>
</feature>
<dbReference type="InterPro" id="IPR011009">
    <property type="entry name" value="Kinase-like_dom_sf"/>
</dbReference>
<keyword evidence="4" id="KW-1185">Reference proteome</keyword>
<accession>A0ABR3FJ30</accession>
<gene>
    <name evidence="3" type="primary">TUS1_10</name>
    <name evidence="3" type="ORF">V5O48_006656</name>
</gene>
<comment type="caution">
    <text evidence="3">The sequence shown here is derived from an EMBL/GenBank/DDBJ whole genome shotgun (WGS) entry which is preliminary data.</text>
</comment>
<feature type="domain" description="Protein kinase" evidence="2">
    <location>
        <begin position="83"/>
        <end position="376"/>
    </location>
</feature>
<dbReference type="InterPro" id="IPR001245">
    <property type="entry name" value="Ser-Thr/Tyr_kinase_cat_dom"/>
</dbReference>
<feature type="region of interest" description="Disordered" evidence="1">
    <location>
        <begin position="447"/>
        <end position="618"/>
    </location>
</feature>
<evidence type="ECO:0000313" key="3">
    <source>
        <dbReference type="EMBL" id="KAL0575305.1"/>
    </source>
</evidence>
<dbReference type="Pfam" id="PF07714">
    <property type="entry name" value="PK_Tyr_Ser-Thr"/>
    <property type="match status" value="1"/>
</dbReference>
<dbReference type="SUPFAM" id="SSF56112">
    <property type="entry name" value="Protein kinase-like (PK-like)"/>
    <property type="match status" value="1"/>
</dbReference>
<evidence type="ECO:0000256" key="1">
    <source>
        <dbReference type="SAM" id="MobiDB-lite"/>
    </source>
</evidence>
<evidence type="ECO:0000313" key="4">
    <source>
        <dbReference type="Proteomes" id="UP001465976"/>
    </source>
</evidence>
<protein>
    <submittedName>
        <fullName evidence="3">Rho guanine nucleotide exchange factor</fullName>
    </submittedName>
</protein>
<dbReference type="PROSITE" id="PS00108">
    <property type="entry name" value="PROTEIN_KINASE_ST"/>
    <property type="match status" value="1"/>
</dbReference>
<dbReference type="Gene3D" id="1.10.510.10">
    <property type="entry name" value="Transferase(Phosphotransferase) domain 1"/>
    <property type="match status" value="1"/>
</dbReference>